<evidence type="ECO:0000256" key="1">
    <source>
        <dbReference type="ARBA" id="ARBA00022701"/>
    </source>
</evidence>
<evidence type="ECO:0000259" key="2">
    <source>
        <dbReference type="Pfam" id="PF17681"/>
    </source>
</evidence>
<dbReference type="InterPro" id="IPR042241">
    <property type="entry name" value="GCP_C_sf"/>
</dbReference>
<dbReference type="Proteomes" id="UP000494206">
    <property type="component" value="Unassembled WGS sequence"/>
</dbReference>
<accession>A0A8S1FET0</accession>
<dbReference type="InterPro" id="IPR041470">
    <property type="entry name" value="GCP_N"/>
</dbReference>
<dbReference type="Pfam" id="PF17681">
    <property type="entry name" value="GCP_N_terminal"/>
    <property type="match status" value="1"/>
</dbReference>
<sequence>MHIPTQFCNLSNVLPEEQEEMIFNELKFFLLGTQTENIRISEFDGNLPSQIEVNISFDPYIRSELERFTDILLATATIKICCYGITHDAYNYSTIPGTVASEIEKKVNQVIYKICENLDGHLDANQQLNNLFREVNAVAESFQFYKEIVKTIYKEHLIGGQVLSLIDAKRRHVYSPAAIQDLEDVFQAGWRVFARYIGRLVCRFEGDSLNFEFVIWSIKTAGDSTLAAKIMAPKLPKSTKFVVVDELCPSFFHKYLDILVRCAEFGDASKIENARSAPPPPLIAEKGGGNVENLMNDVRNVDWSGLDVAATVRMLVQFSRKESACLLKKITSATNVDQAICDIHELLLRGAQAHEVMSQCVKSDILCSPIDEIGSSRLKKLTQECLGAASEKHRYFWRYFSFTIETKNVFEHLAERMLRGAPTEKHRQNYTPPLFECLSLTFNCPIEIEPIVSSNAVHMLLPVFRIWLQLHVATWKLANERDILRGMMPLRSGSDLALKKHLLNSFDWEISNLKKKYATFVDVALISYRERVSKAVSLDEYVESQDILARDITKMMKIMESTDLDIIKDMLNIIWAYESPEVTLGDLIVEFEEIQSRAKMGEVTLA</sequence>
<feature type="domain" description="Gamma tubulin complex component protein N-terminal" evidence="2">
    <location>
        <begin position="25"/>
        <end position="254"/>
    </location>
</feature>
<protein>
    <recommendedName>
        <fullName evidence="2">Gamma tubulin complex component protein N-terminal domain-containing protein</fullName>
    </recommendedName>
</protein>
<organism evidence="3 4">
    <name type="scientific">Caenorhabditis bovis</name>
    <dbReference type="NCBI Taxonomy" id="2654633"/>
    <lineage>
        <taxon>Eukaryota</taxon>
        <taxon>Metazoa</taxon>
        <taxon>Ecdysozoa</taxon>
        <taxon>Nematoda</taxon>
        <taxon>Chromadorea</taxon>
        <taxon>Rhabditida</taxon>
        <taxon>Rhabditina</taxon>
        <taxon>Rhabditomorpha</taxon>
        <taxon>Rhabditoidea</taxon>
        <taxon>Rhabditidae</taxon>
        <taxon>Peloderinae</taxon>
        <taxon>Caenorhabditis</taxon>
    </lineage>
</organism>
<name>A0A8S1FET0_9PELO</name>
<evidence type="ECO:0000313" key="4">
    <source>
        <dbReference type="Proteomes" id="UP000494206"/>
    </source>
</evidence>
<keyword evidence="4" id="KW-1185">Reference proteome</keyword>
<dbReference type="GO" id="GO:0005874">
    <property type="term" value="C:microtubule"/>
    <property type="evidence" value="ECO:0007669"/>
    <property type="project" value="UniProtKB-KW"/>
</dbReference>
<dbReference type="EMBL" id="CADEPM010000011">
    <property type="protein sequence ID" value="CAB3410639.1"/>
    <property type="molecule type" value="Genomic_DNA"/>
</dbReference>
<gene>
    <name evidence="3" type="ORF">CBOVIS_LOCUS12138</name>
</gene>
<proteinExistence type="predicted"/>
<keyword evidence="1" id="KW-0493">Microtubule</keyword>
<evidence type="ECO:0000313" key="3">
    <source>
        <dbReference type="EMBL" id="CAB3410639.1"/>
    </source>
</evidence>
<reference evidence="3 4" key="1">
    <citation type="submission" date="2020-04" db="EMBL/GenBank/DDBJ databases">
        <authorList>
            <person name="Laetsch R D."/>
            <person name="Stevens L."/>
            <person name="Kumar S."/>
            <person name="Blaxter L. M."/>
        </authorList>
    </citation>
    <scope>NUCLEOTIDE SEQUENCE [LARGE SCALE GENOMIC DNA]</scope>
</reference>
<dbReference type="AlphaFoldDB" id="A0A8S1FET0"/>
<dbReference type="Gene3D" id="1.20.120.1900">
    <property type="entry name" value="Gamma-tubulin complex, C-terminal domain"/>
    <property type="match status" value="1"/>
</dbReference>
<comment type="caution">
    <text evidence="3">The sequence shown here is derived from an EMBL/GenBank/DDBJ whole genome shotgun (WGS) entry which is preliminary data.</text>
</comment>
<dbReference type="OrthoDB" id="2192946at2759"/>